<evidence type="ECO:0000256" key="11">
    <source>
        <dbReference type="SAM" id="SignalP"/>
    </source>
</evidence>
<evidence type="ECO:0000256" key="8">
    <source>
        <dbReference type="ARBA" id="ARBA00023136"/>
    </source>
</evidence>
<evidence type="ECO:0000256" key="4">
    <source>
        <dbReference type="ARBA" id="ARBA00022692"/>
    </source>
</evidence>
<evidence type="ECO:0000313" key="13">
    <source>
        <dbReference type="EMBL" id="SIR36522.1"/>
    </source>
</evidence>
<gene>
    <name evidence="13" type="ORF">SAMN05421828_12648</name>
</gene>
<sequence length="215" mass="22433">MRAILVGLAVLLPAVAFAGAPQFGFQSWFGGFDKAELQVGFATYQANCARCHSLNLVSPGDLQSLGLTPAQVTALLAKGKPPALSKTKPDAGGAIAGDLSLYEAGHRRGAAAVFDLMTGYRPALPNMTMLPGHYYNIAYPGGQIAMAPALQPGSVMLADGKAASVPVMAHDVAAFLAWTADPTLDERKATGLRAIFFLLVLGVVGFVVMATRMTR</sequence>
<keyword evidence="14" id="KW-1185">Reference proteome</keyword>
<feature type="binding site" description="covalent" evidence="9">
    <location>
        <position position="51"/>
    </location>
    <ligand>
        <name>heme c</name>
        <dbReference type="ChEBI" id="CHEBI:61717"/>
    </ligand>
</feature>
<dbReference type="RefSeq" id="WP_081849242.1">
    <property type="nucleotide sequence ID" value="NZ_FTNE01000026.1"/>
</dbReference>
<keyword evidence="8 10" id="KW-0472">Membrane</keyword>
<dbReference type="PANTHER" id="PTHR10266">
    <property type="entry name" value="CYTOCHROME C1"/>
    <property type="match status" value="1"/>
</dbReference>
<evidence type="ECO:0000313" key="14">
    <source>
        <dbReference type="Proteomes" id="UP000186308"/>
    </source>
</evidence>
<evidence type="ECO:0000259" key="12">
    <source>
        <dbReference type="PROSITE" id="PS51007"/>
    </source>
</evidence>
<feature type="transmembrane region" description="Helical" evidence="10">
    <location>
        <begin position="191"/>
        <end position="210"/>
    </location>
</feature>
<dbReference type="PRINTS" id="PR00603">
    <property type="entry name" value="CYTOCHROMEC1"/>
</dbReference>
<keyword evidence="11" id="KW-0732">Signal</keyword>
<dbReference type="PANTHER" id="PTHR10266:SF3">
    <property type="entry name" value="CYTOCHROME C1, HEME PROTEIN, MITOCHONDRIAL"/>
    <property type="match status" value="1"/>
</dbReference>
<evidence type="ECO:0000256" key="5">
    <source>
        <dbReference type="ARBA" id="ARBA00022723"/>
    </source>
</evidence>
<dbReference type="OrthoDB" id="9808471at2"/>
<evidence type="ECO:0000256" key="10">
    <source>
        <dbReference type="SAM" id="Phobius"/>
    </source>
</evidence>
<dbReference type="GO" id="GO:0046872">
    <property type="term" value="F:metal ion binding"/>
    <property type="evidence" value="ECO:0007669"/>
    <property type="project" value="UniProtKB-KW"/>
</dbReference>
<organism evidence="13 14">
    <name type="scientific">Acidiphilium rubrum</name>
    <dbReference type="NCBI Taxonomy" id="526"/>
    <lineage>
        <taxon>Bacteria</taxon>
        <taxon>Pseudomonadati</taxon>
        <taxon>Pseudomonadota</taxon>
        <taxon>Alphaproteobacteria</taxon>
        <taxon>Acetobacterales</taxon>
        <taxon>Acidocellaceae</taxon>
        <taxon>Acidiphilium</taxon>
    </lineage>
</organism>
<dbReference type="GO" id="GO:0009055">
    <property type="term" value="F:electron transfer activity"/>
    <property type="evidence" value="ECO:0007669"/>
    <property type="project" value="InterPro"/>
</dbReference>
<accession>A0A8G2CN44</accession>
<evidence type="ECO:0000256" key="3">
    <source>
        <dbReference type="ARBA" id="ARBA00022617"/>
    </source>
</evidence>
<keyword evidence="6 10" id="KW-1133">Transmembrane helix</keyword>
<keyword evidence="3 9" id="KW-0349">Heme</keyword>
<keyword evidence="5 9" id="KW-0479">Metal-binding</keyword>
<keyword evidence="4 10" id="KW-0812">Transmembrane</keyword>
<comment type="subcellular location">
    <subcellularLocation>
        <location evidence="1">Membrane</location>
    </subcellularLocation>
</comment>
<dbReference type="EMBL" id="FTNE01000026">
    <property type="protein sequence ID" value="SIR36522.1"/>
    <property type="molecule type" value="Genomic_DNA"/>
</dbReference>
<dbReference type="InterPro" id="IPR036909">
    <property type="entry name" value="Cyt_c-like_dom_sf"/>
</dbReference>
<evidence type="ECO:0000256" key="1">
    <source>
        <dbReference type="ARBA" id="ARBA00004370"/>
    </source>
</evidence>
<dbReference type="PROSITE" id="PS51007">
    <property type="entry name" value="CYTC"/>
    <property type="match status" value="1"/>
</dbReference>
<feature type="chain" id="PRO_5034913607" description="Cytochrome c1" evidence="11">
    <location>
        <begin position="19"/>
        <end position="215"/>
    </location>
</feature>
<dbReference type="GO" id="GO:0016020">
    <property type="term" value="C:membrane"/>
    <property type="evidence" value="ECO:0007669"/>
    <property type="project" value="UniProtKB-SubCell"/>
</dbReference>
<dbReference type="InterPro" id="IPR002326">
    <property type="entry name" value="Cyt_c1"/>
</dbReference>
<feature type="signal peptide" evidence="11">
    <location>
        <begin position="1"/>
        <end position="18"/>
    </location>
</feature>
<feature type="binding site" description="covalent" evidence="9">
    <location>
        <position position="146"/>
    </location>
    <ligand>
        <name>heme c</name>
        <dbReference type="ChEBI" id="CHEBI:61717"/>
    </ligand>
</feature>
<evidence type="ECO:0000256" key="9">
    <source>
        <dbReference type="PIRSR" id="PIRSR602326-1"/>
    </source>
</evidence>
<dbReference type="AlphaFoldDB" id="A0A8G2CN44"/>
<evidence type="ECO:0000256" key="2">
    <source>
        <dbReference type="ARBA" id="ARBA00016165"/>
    </source>
</evidence>
<dbReference type="InterPro" id="IPR009056">
    <property type="entry name" value="Cyt_c-like_dom"/>
</dbReference>
<evidence type="ECO:0000256" key="6">
    <source>
        <dbReference type="ARBA" id="ARBA00022989"/>
    </source>
</evidence>
<name>A0A8G2CN44_ACIRU</name>
<protein>
    <recommendedName>
        <fullName evidence="2">Cytochrome c1</fullName>
    </recommendedName>
</protein>
<dbReference type="SUPFAM" id="SSF46626">
    <property type="entry name" value="Cytochrome c"/>
    <property type="match status" value="1"/>
</dbReference>
<reference evidence="13 14" key="1">
    <citation type="submission" date="2017-01" db="EMBL/GenBank/DDBJ databases">
        <authorList>
            <person name="Varghese N."/>
            <person name="Submissions S."/>
        </authorList>
    </citation>
    <scope>NUCLEOTIDE SEQUENCE [LARGE SCALE GENOMIC DNA]</scope>
    <source>
        <strain evidence="13 14">ATCC 35905</strain>
    </source>
</reference>
<dbReference type="GO" id="GO:0020037">
    <property type="term" value="F:heme binding"/>
    <property type="evidence" value="ECO:0007669"/>
    <property type="project" value="InterPro"/>
</dbReference>
<comment type="caution">
    <text evidence="13">The sequence shown here is derived from an EMBL/GenBank/DDBJ whole genome shotgun (WGS) entry which is preliminary data.</text>
</comment>
<keyword evidence="7 9" id="KW-0408">Iron</keyword>
<comment type="cofactor">
    <cofactor evidence="9">
        <name>heme c</name>
        <dbReference type="ChEBI" id="CHEBI:61717"/>
    </cofactor>
    <text evidence="9">Binds 1 heme c group covalently per subunit.</text>
</comment>
<feature type="domain" description="Cytochrome c" evidence="12">
    <location>
        <begin position="35"/>
        <end position="183"/>
    </location>
</feature>
<feature type="binding site" description="covalent" evidence="9">
    <location>
        <position position="52"/>
    </location>
    <ligand>
        <name>heme c</name>
        <dbReference type="ChEBI" id="CHEBI:61717"/>
    </ligand>
</feature>
<dbReference type="Gene3D" id="1.10.760.10">
    <property type="entry name" value="Cytochrome c-like domain"/>
    <property type="match status" value="2"/>
</dbReference>
<dbReference type="Pfam" id="PF02167">
    <property type="entry name" value="Cytochrom_C1"/>
    <property type="match status" value="2"/>
</dbReference>
<feature type="binding site" description="covalent" evidence="9">
    <location>
        <position position="48"/>
    </location>
    <ligand>
        <name>heme c</name>
        <dbReference type="ChEBI" id="CHEBI:61717"/>
    </ligand>
</feature>
<dbReference type="Proteomes" id="UP000186308">
    <property type="component" value="Unassembled WGS sequence"/>
</dbReference>
<proteinExistence type="predicted"/>
<evidence type="ECO:0000256" key="7">
    <source>
        <dbReference type="ARBA" id="ARBA00023004"/>
    </source>
</evidence>